<evidence type="ECO:0000313" key="3">
    <source>
        <dbReference type="Proteomes" id="UP000829291"/>
    </source>
</evidence>
<protein>
    <submittedName>
        <fullName evidence="4 5">Protein-L-isoaspartate O-methyltransferase domain-containing protein 1</fullName>
    </submittedName>
</protein>
<proteinExistence type="inferred from homology"/>
<gene>
    <name evidence="4 5" type="primary">LOC107222763</name>
</gene>
<dbReference type="PANTHER" id="PTHR11579:SF9">
    <property type="entry name" value="PROTEIN-L-ISOASPARTATE O-METHYLTRANSFERASE"/>
    <property type="match status" value="1"/>
</dbReference>
<evidence type="ECO:0000256" key="1">
    <source>
        <dbReference type="ARBA" id="ARBA00005369"/>
    </source>
</evidence>
<sequence length="558" mass="62823">MMGGALTIGQSNDDLVEYLLETGYIRRKEIEVVFRAVDRASYLLPSHQESAYKDLAWKHGNLHLSAPCVYGVAMEYLSLQPGQSFLNIGSGTGYLSTMAGLLLGPYGINHGIELHEDCLQYAYEQLEKFKLYSRTLEEFDFCEPSFVQGNCLRVTPGKEYDAVYCGAAVSDSNIDAIKRFVRVGGLVVMPYKGHLCCFTRTSENVWACKKSLGVSFATLIVPDPADQNSITLPDSEPMSLQELCRSIVRHRLRENIWEEFPELDKRNMNTSLHPSRNDSFCPMSDEIVWNDDDDEDDEEDDEEEDEDDNEDDENIDDDDEGEGPVWDVDFIGRTRFLFNMEVESEPTSNPLQLDRVAMLMQQRTAAVGRRVGATLDRIVEEKWNGDAPADIGSPSTNLEQDESSGMAENQGTDAVTVDSSGSEAFCSQGKQSDERTARRSESDTESDSEDEVPIQWKQIAKRDNSDSGIIEDITIGFDDSSSSWSAVHSYSEVDDDSMDVDLSTVALSKAYEKAYSEHKSDKPISVRSRLFINCFKEKIQMLPLPETMKMYINYHRKL</sequence>
<dbReference type="RefSeq" id="XP_046594993.1">
    <property type="nucleotide sequence ID" value="XM_046739037.1"/>
</dbReference>
<dbReference type="Proteomes" id="UP000829291">
    <property type="component" value="Chromosome 4"/>
</dbReference>
<feature type="compositionally biased region" description="Polar residues" evidence="2">
    <location>
        <begin position="406"/>
        <end position="422"/>
    </location>
</feature>
<dbReference type="GeneID" id="107222763"/>
<evidence type="ECO:0000313" key="4">
    <source>
        <dbReference type="RefSeq" id="XP_046594992.1"/>
    </source>
</evidence>
<dbReference type="SUPFAM" id="SSF53335">
    <property type="entry name" value="S-adenosyl-L-methionine-dependent methyltransferases"/>
    <property type="match status" value="1"/>
</dbReference>
<feature type="region of interest" description="Disordered" evidence="2">
    <location>
        <begin position="267"/>
        <end position="326"/>
    </location>
</feature>
<dbReference type="InterPro" id="IPR029063">
    <property type="entry name" value="SAM-dependent_MTases_sf"/>
</dbReference>
<dbReference type="Gene3D" id="3.40.50.150">
    <property type="entry name" value="Vaccinia Virus protein VP39"/>
    <property type="match status" value="1"/>
</dbReference>
<feature type="compositionally biased region" description="Basic and acidic residues" evidence="2">
    <location>
        <begin position="431"/>
        <end position="442"/>
    </location>
</feature>
<dbReference type="InterPro" id="IPR000682">
    <property type="entry name" value="PCMT"/>
</dbReference>
<dbReference type="RefSeq" id="XP_046594992.1">
    <property type="nucleotide sequence ID" value="XM_046739036.1"/>
</dbReference>
<organism evidence="3 5">
    <name type="scientific">Neodiprion lecontei</name>
    <name type="common">Redheaded pine sawfly</name>
    <dbReference type="NCBI Taxonomy" id="441921"/>
    <lineage>
        <taxon>Eukaryota</taxon>
        <taxon>Metazoa</taxon>
        <taxon>Ecdysozoa</taxon>
        <taxon>Arthropoda</taxon>
        <taxon>Hexapoda</taxon>
        <taxon>Insecta</taxon>
        <taxon>Pterygota</taxon>
        <taxon>Neoptera</taxon>
        <taxon>Endopterygota</taxon>
        <taxon>Hymenoptera</taxon>
        <taxon>Tenthredinoidea</taxon>
        <taxon>Diprionidae</taxon>
        <taxon>Diprioninae</taxon>
        <taxon>Neodiprion</taxon>
    </lineage>
</organism>
<dbReference type="PANTHER" id="PTHR11579">
    <property type="entry name" value="PROTEIN-L-ISOASPARTATE O-METHYLTRANSFERASE"/>
    <property type="match status" value="1"/>
</dbReference>
<feature type="compositionally biased region" description="Acidic residues" evidence="2">
    <location>
        <begin position="443"/>
        <end position="452"/>
    </location>
</feature>
<evidence type="ECO:0000313" key="5">
    <source>
        <dbReference type="RefSeq" id="XP_046594993.1"/>
    </source>
</evidence>
<name>A0ABM3G408_NEOLC</name>
<feature type="compositionally biased region" description="Polar residues" evidence="2">
    <location>
        <begin position="268"/>
        <end position="278"/>
    </location>
</feature>
<evidence type="ECO:0000256" key="2">
    <source>
        <dbReference type="SAM" id="MobiDB-lite"/>
    </source>
</evidence>
<feature type="compositionally biased region" description="Acidic residues" evidence="2">
    <location>
        <begin position="288"/>
        <end position="322"/>
    </location>
</feature>
<feature type="region of interest" description="Disordered" evidence="2">
    <location>
        <begin position="385"/>
        <end position="453"/>
    </location>
</feature>
<comment type="similarity">
    <text evidence="1">Belongs to the methyltransferase superfamily. L-isoaspartyl/D-aspartyl protein methyltransferase family.</text>
</comment>
<accession>A0ABM3G408</accession>
<keyword evidence="3" id="KW-1185">Reference proteome</keyword>
<dbReference type="Pfam" id="PF01135">
    <property type="entry name" value="PCMT"/>
    <property type="match status" value="1"/>
</dbReference>
<reference evidence="4 5" key="1">
    <citation type="submission" date="2025-05" db="UniProtKB">
        <authorList>
            <consortium name="RefSeq"/>
        </authorList>
    </citation>
    <scope>IDENTIFICATION</scope>
    <source>
        <tissue evidence="4 5">Thorax and Abdomen</tissue>
    </source>
</reference>